<reference evidence="3 4" key="1">
    <citation type="journal article" date="2021" name="Elife">
        <title>Chloroplast acquisition without the gene transfer in kleptoplastic sea slugs, Plakobranchus ocellatus.</title>
        <authorList>
            <person name="Maeda T."/>
            <person name="Takahashi S."/>
            <person name="Yoshida T."/>
            <person name="Shimamura S."/>
            <person name="Takaki Y."/>
            <person name="Nagai Y."/>
            <person name="Toyoda A."/>
            <person name="Suzuki Y."/>
            <person name="Arimoto A."/>
            <person name="Ishii H."/>
            <person name="Satoh N."/>
            <person name="Nishiyama T."/>
            <person name="Hasebe M."/>
            <person name="Maruyama T."/>
            <person name="Minagawa J."/>
            <person name="Obokata J."/>
            <person name="Shigenobu S."/>
        </authorList>
    </citation>
    <scope>NUCLEOTIDE SEQUENCE [LARGE SCALE GENOMIC DNA]</scope>
</reference>
<feature type="compositionally biased region" description="Low complexity" evidence="2">
    <location>
        <begin position="56"/>
        <end position="69"/>
    </location>
</feature>
<sequence length="258" mass="29229">MAGVRCTDTEKELDKLKVYNQSLEIELKKVKEENNVIRQQITSPSESGTKMVETQTLPSTSAISSSGAPSSLTELVNTVTCEGHQVDSLQSQREPGDGDDIANQKLSDSLWELSPDELAVIDRTLDRDCRSSQTDGGEKPQDVAIYGNHSDMSPQQMKLQLYIDQLAAREAEIQKLKQTLRHKIDTKSKETSKDLMEIIDEQKATIQRQVCELAVCRDGISAMHRQFENLRKEHNLLKDSVREILREKYEHMQRAKDT</sequence>
<feature type="region of interest" description="Disordered" evidence="2">
    <location>
        <begin position="128"/>
        <end position="149"/>
    </location>
</feature>
<evidence type="ECO:0000256" key="2">
    <source>
        <dbReference type="SAM" id="MobiDB-lite"/>
    </source>
</evidence>
<gene>
    <name evidence="3" type="ORF">ElyMa_005701100</name>
</gene>
<organism evidence="3 4">
    <name type="scientific">Elysia marginata</name>
    <dbReference type="NCBI Taxonomy" id="1093978"/>
    <lineage>
        <taxon>Eukaryota</taxon>
        <taxon>Metazoa</taxon>
        <taxon>Spiralia</taxon>
        <taxon>Lophotrochozoa</taxon>
        <taxon>Mollusca</taxon>
        <taxon>Gastropoda</taxon>
        <taxon>Heterobranchia</taxon>
        <taxon>Euthyneura</taxon>
        <taxon>Panpulmonata</taxon>
        <taxon>Sacoglossa</taxon>
        <taxon>Placobranchoidea</taxon>
        <taxon>Plakobranchidae</taxon>
        <taxon>Elysia</taxon>
    </lineage>
</organism>
<keyword evidence="4" id="KW-1185">Reference proteome</keyword>
<feature type="non-terminal residue" evidence="3">
    <location>
        <position position="258"/>
    </location>
</feature>
<feature type="compositionally biased region" description="Polar residues" evidence="2">
    <location>
        <begin position="41"/>
        <end position="55"/>
    </location>
</feature>
<accession>A0AAV4FFT4</accession>
<evidence type="ECO:0000313" key="4">
    <source>
        <dbReference type="Proteomes" id="UP000762676"/>
    </source>
</evidence>
<comment type="caution">
    <text evidence="3">The sequence shown here is derived from an EMBL/GenBank/DDBJ whole genome shotgun (WGS) entry which is preliminary data.</text>
</comment>
<feature type="region of interest" description="Disordered" evidence="2">
    <location>
        <begin position="41"/>
        <end position="69"/>
    </location>
</feature>
<evidence type="ECO:0000256" key="1">
    <source>
        <dbReference type="SAM" id="Coils"/>
    </source>
</evidence>
<evidence type="ECO:0000313" key="3">
    <source>
        <dbReference type="EMBL" id="GFR72262.1"/>
    </source>
</evidence>
<protein>
    <submittedName>
        <fullName evidence="3">Uncharacterized protein</fullName>
    </submittedName>
</protein>
<dbReference type="AlphaFoldDB" id="A0AAV4FFT4"/>
<keyword evidence="1" id="KW-0175">Coiled coil</keyword>
<feature type="coiled-coil region" evidence="1">
    <location>
        <begin position="6"/>
        <end position="40"/>
    </location>
</feature>
<dbReference type="Proteomes" id="UP000762676">
    <property type="component" value="Unassembled WGS sequence"/>
</dbReference>
<feature type="compositionally biased region" description="Basic and acidic residues" evidence="2">
    <location>
        <begin position="128"/>
        <end position="141"/>
    </location>
</feature>
<dbReference type="EMBL" id="BMAT01011402">
    <property type="protein sequence ID" value="GFR72262.1"/>
    <property type="molecule type" value="Genomic_DNA"/>
</dbReference>
<name>A0AAV4FFT4_9GAST</name>
<proteinExistence type="predicted"/>